<gene>
    <name evidence="2" type="ORF">J2S42_000042</name>
    <name evidence="3" type="ORF">J2S42_008443</name>
</gene>
<evidence type="ECO:0000256" key="1">
    <source>
        <dbReference type="SAM" id="MobiDB-lite"/>
    </source>
</evidence>
<accession>A0AAE3VSD4</accession>
<evidence type="ECO:0000313" key="4">
    <source>
        <dbReference type="Proteomes" id="UP001240236"/>
    </source>
</evidence>
<reference evidence="2 4" key="1">
    <citation type="submission" date="2023-07" db="EMBL/GenBank/DDBJ databases">
        <title>Sequencing the genomes of 1000 actinobacteria strains.</title>
        <authorList>
            <person name="Klenk H.-P."/>
        </authorList>
    </citation>
    <scope>NUCLEOTIDE SEQUENCE [LARGE SCALE GENOMIC DNA]</scope>
    <source>
        <strain evidence="2 4">DSM 44709</strain>
    </source>
</reference>
<comment type="caution">
    <text evidence="2">The sequence shown here is derived from an EMBL/GenBank/DDBJ whole genome shotgun (WGS) entry which is preliminary data.</text>
</comment>
<sequence>MRAITARDLDLDDTRPARDLDLDDTRPARPRRRPGRQTARRAAIAESIGVQRARTAGLARIAA</sequence>
<keyword evidence="4" id="KW-1185">Reference proteome</keyword>
<dbReference type="RefSeq" id="WP_307233951.1">
    <property type="nucleotide sequence ID" value="NZ_JAUSUZ010000001.1"/>
</dbReference>
<feature type="compositionally biased region" description="Basic and acidic residues" evidence="1">
    <location>
        <begin position="1"/>
        <end position="27"/>
    </location>
</feature>
<feature type="region of interest" description="Disordered" evidence="1">
    <location>
        <begin position="1"/>
        <end position="41"/>
    </location>
</feature>
<organism evidence="2 4">
    <name type="scientific">Catenuloplanes indicus</name>
    <dbReference type="NCBI Taxonomy" id="137267"/>
    <lineage>
        <taxon>Bacteria</taxon>
        <taxon>Bacillati</taxon>
        <taxon>Actinomycetota</taxon>
        <taxon>Actinomycetes</taxon>
        <taxon>Micromonosporales</taxon>
        <taxon>Micromonosporaceae</taxon>
        <taxon>Catenuloplanes</taxon>
    </lineage>
</organism>
<dbReference type="Proteomes" id="UP001240236">
    <property type="component" value="Unassembled WGS sequence"/>
</dbReference>
<protein>
    <submittedName>
        <fullName evidence="2">Uncharacterized protein</fullName>
    </submittedName>
</protein>
<evidence type="ECO:0000313" key="3">
    <source>
        <dbReference type="EMBL" id="MDQ0371695.1"/>
    </source>
</evidence>
<proteinExistence type="predicted"/>
<dbReference type="EMBL" id="JAUSUZ010000001">
    <property type="protein sequence ID" value="MDQ0363373.1"/>
    <property type="molecule type" value="Genomic_DNA"/>
</dbReference>
<evidence type="ECO:0000313" key="2">
    <source>
        <dbReference type="EMBL" id="MDQ0363373.1"/>
    </source>
</evidence>
<dbReference type="EMBL" id="JAUSUZ010000002">
    <property type="protein sequence ID" value="MDQ0371695.1"/>
    <property type="molecule type" value="Genomic_DNA"/>
</dbReference>
<name>A0AAE3VSD4_9ACTN</name>
<feature type="compositionally biased region" description="Basic residues" evidence="1">
    <location>
        <begin position="28"/>
        <end position="39"/>
    </location>
</feature>
<dbReference type="AlphaFoldDB" id="A0AAE3VSD4"/>